<dbReference type="SUPFAM" id="SSF48264">
    <property type="entry name" value="Cytochrome P450"/>
    <property type="match status" value="1"/>
</dbReference>
<protein>
    <submittedName>
        <fullName evidence="10">Cytochrome</fullName>
    </submittedName>
</protein>
<comment type="similarity">
    <text evidence="2 8">Belongs to the cytochrome P450 family.</text>
</comment>
<keyword evidence="7 8" id="KW-0503">Monooxygenase</keyword>
<dbReference type="InterPro" id="IPR001128">
    <property type="entry name" value="Cyt_P450"/>
</dbReference>
<dbReference type="PROSITE" id="PS00086">
    <property type="entry name" value="CYTOCHROME_P450"/>
    <property type="match status" value="1"/>
</dbReference>
<dbReference type="GO" id="GO:0005506">
    <property type="term" value="F:iron ion binding"/>
    <property type="evidence" value="ECO:0007669"/>
    <property type="project" value="InterPro"/>
</dbReference>
<dbReference type="CDD" id="cd11030">
    <property type="entry name" value="CYP105-like"/>
    <property type="match status" value="1"/>
</dbReference>
<sequence>MSTTSETSETSITSDLSAETALPTIPVPRAAQCPLAPPAEFAGWREEPGLRKVMYHGAPAWAVSRYQDIRAALVDPRLSADTIPAAIRPAGSGDTAPIMFARVDDPEHHRLRRMVTGNFTFRRTDAMRPQIQQLVDRYLDAMIDKGPPADIVRDFALPVPSLVIALLLGVPPEDLGLFQHHTTLGLDTKSTDEQKAQAFGAMYAYIQQLVERKEHEPGDDLISRLVTEYVATGQLDRETAAMTSVIMMQAGHETTANMISLGTVALLENPDVYQRLGQTGDRVVIGNIVEELMRYLTIVHSQVDRVATEDLTLGGQLIRAGEFVVMNLPAGNWDTEFVDDPEVFDAERNTRGHLGFGYGVHQCIGQNLARVEMQVAFATLARRLPGLKLAVPPNELRFKEADIYGMKELPVSW</sequence>
<keyword evidence="5 8" id="KW-0560">Oxidoreductase</keyword>
<keyword evidence="11" id="KW-1185">Reference proteome</keyword>
<dbReference type="GO" id="GO:0016705">
    <property type="term" value="F:oxidoreductase activity, acting on paired donors, with incorporation or reduction of molecular oxygen"/>
    <property type="evidence" value="ECO:0007669"/>
    <property type="project" value="InterPro"/>
</dbReference>
<keyword evidence="4 8" id="KW-0479">Metal-binding</keyword>
<reference evidence="10 11" key="1">
    <citation type="submission" date="2017-02" db="EMBL/GenBank/DDBJ databases">
        <title>The new phylogeny of genus Mycobacterium.</title>
        <authorList>
            <person name="Tortoli E."/>
            <person name="Trovato A."/>
            <person name="Cirillo D.M."/>
        </authorList>
    </citation>
    <scope>NUCLEOTIDE SEQUENCE [LARGE SCALE GENOMIC DNA]</scope>
    <source>
        <strain evidence="10 11">DSM 45057</strain>
    </source>
</reference>
<dbReference type="Proteomes" id="UP000192284">
    <property type="component" value="Unassembled WGS sequence"/>
</dbReference>
<dbReference type="RefSeq" id="WP_083114865.1">
    <property type="nucleotide sequence ID" value="NZ_JACKTS010000060.1"/>
</dbReference>
<dbReference type="InterPro" id="IPR002397">
    <property type="entry name" value="Cyt_P450_B"/>
</dbReference>
<comment type="cofactor">
    <cofactor evidence="1">
        <name>heme</name>
        <dbReference type="ChEBI" id="CHEBI:30413"/>
    </cofactor>
</comment>
<evidence type="ECO:0000256" key="2">
    <source>
        <dbReference type="ARBA" id="ARBA00010617"/>
    </source>
</evidence>
<dbReference type="PANTHER" id="PTHR46696">
    <property type="entry name" value="P450, PUTATIVE (EUROFUNG)-RELATED"/>
    <property type="match status" value="1"/>
</dbReference>
<evidence type="ECO:0000256" key="4">
    <source>
        <dbReference type="ARBA" id="ARBA00022723"/>
    </source>
</evidence>
<gene>
    <name evidence="10" type="ORF">BST12_20035</name>
</gene>
<organism evidence="10 11">
    <name type="scientific">Mycobacterium angelicum</name>
    <dbReference type="NCBI Taxonomy" id="470074"/>
    <lineage>
        <taxon>Bacteria</taxon>
        <taxon>Bacillati</taxon>
        <taxon>Actinomycetota</taxon>
        <taxon>Actinomycetes</taxon>
        <taxon>Mycobacteriales</taxon>
        <taxon>Mycobacteriaceae</taxon>
        <taxon>Mycobacterium</taxon>
    </lineage>
</organism>
<dbReference type="GO" id="GO:0004497">
    <property type="term" value="F:monooxygenase activity"/>
    <property type="evidence" value="ECO:0007669"/>
    <property type="project" value="UniProtKB-KW"/>
</dbReference>
<dbReference type="PANTHER" id="PTHR46696:SF1">
    <property type="entry name" value="CYTOCHROME P450 YJIB-RELATED"/>
    <property type="match status" value="1"/>
</dbReference>
<comment type="caution">
    <text evidence="10">The sequence shown here is derived from an EMBL/GenBank/DDBJ whole genome shotgun (WGS) entry which is preliminary data.</text>
</comment>
<evidence type="ECO:0000256" key="7">
    <source>
        <dbReference type="ARBA" id="ARBA00023033"/>
    </source>
</evidence>
<evidence type="ECO:0000313" key="11">
    <source>
        <dbReference type="Proteomes" id="UP000192284"/>
    </source>
</evidence>
<evidence type="ECO:0000256" key="5">
    <source>
        <dbReference type="ARBA" id="ARBA00023002"/>
    </source>
</evidence>
<dbReference type="InterPro" id="IPR017972">
    <property type="entry name" value="Cyt_P450_CS"/>
</dbReference>
<dbReference type="InterPro" id="IPR036396">
    <property type="entry name" value="Cyt_P450_sf"/>
</dbReference>
<name>A0A1W9ZK98_MYCAN</name>
<keyword evidence="3 8" id="KW-0349">Heme</keyword>
<dbReference type="PRINTS" id="PR00385">
    <property type="entry name" value="P450"/>
</dbReference>
<proteinExistence type="inferred from homology"/>
<evidence type="ECO:0000313" key="10">
    <source>
        <dbReference type="EMBL" id="ORA16967.1"/>
    </source>
</evidence>
<evidence type="ECO:0000256" key="3">
    <source>
        <dbReference type="ARBA" id="ARBA00022617"/>
    </source>
</evidence>
<dbReference type="OrthoDB" id="3664945at2"/>
<dbReference type="Gene3D" id="1.10.630.10">
    <property type="entry name" value="Cytochrome P450"/>
    <property type="match status" value="1"/>
</dbReference>
<dbReference type="FunFam" id="1.10.630.10:FF:000018">
    <property type="entry name" value="Cytochrome P450 monooxygenase"/>
    <property type="match status" value="1"/>
</dbReference>
<dbReference type="Pfam" id="PF00067">
    <property type="entry name" value="p450"/>
    <property type="match status" value="1"/>
</dbReference>
<dbReference type="PRINTS" id="PR00359">
    <property type="entry name" value="BP450"/>
</dbReference>
<dbReference type="EMBL" id="MVHE01000041">
    <property type="protein sequence ID" value="ORA16967.1"/>
    <property type="molecule type" value="Genomic_DNA"/>
</dbReference>
<accession>A0A1W9ZK98</accession>
<keyword evidence="6 8" id="KW-0408">Iron</keyword>
<evidence type="ECO:0000256" key="8">
    <source>
        <dbReference type="RuleBase" id="RU000461"/>
    </source>
</evidence>
<dbReference type="AlphaFoldDB" id="A0A1W9ZK98"/>
<feature type="compositionally biased region" description="Low complexity" evidence="9">
    <location>
        <begin position="1"/>
        <end position="14"/>
    </location>
</feature>
<evidence type="ECO:0000256" key="1">
    <source>
        <dbReference type="ARBA" id="ARBA00001971"/>
    </source>
</evidence>
<evidence type="ECO:0000256" key="6">
    <source>
        <dbReference type="ARBA" id="ARBA00023004"/>
    </source>
</evidence>
<evidence type="ECO:0000256" key="9">
    <source>
        <dbReference type="SAM" id="MobiDB-lite"/>
    </source>
</evidence>
<feature type="region of interest" description="Disordered" evidence="9">
    <location>
        <begin position="1"/>
        <end position="20"/>
    </location>
</feature>
<dbReference type="GO" id="GO:0020037">
    <property type="term" value="F:heme binding"/>
    <property type="evidence" value="ECO:0007669"/>
    <property type="project" value="InterPro"/>
</dbReference>